<organism evidence="2 3">
    <name type="scientific">Pleuronectes platessa</name>
    <name type="common">European plaice</name>
    <dbReference type="NCBI Taxonomy" id="8262"/>
    <lineage>
        <taxon>Eukaryota</taxon>
        <taxon>Metazoa</taxon>
        <taxon>Chordata</taxon>
        <taxon>Craniata</taxon>
        <taxon>Vertebrata</taxon>
        <taxon>Euteleostomi</taxon>
        <taxon>Actinopterygii</taxon>
        <taxon>Neopterygii</taxon>
        <taxon>Teleostei</taxon>
        <taxon>Neoteleostei</taxon>
        <taxon>Acanthomorphata</taxon>
        <taxon>Carangaria</taxon>
        <taxon>Pleuronectiformes</taxon>
        <taxon>Pleuronectoidei</taxon>
        <taxon>Pleuronectidae</taxon>
        <taxon>Pleuronectes</taxon>
    </lineage>
</organism>
<evidence type="ECO:0000313" key="2">
    <source>
        <dbReference type="EMBL" id="CAB1441769.1"/>
    </source>
</evidence>
<feature type="region of interest" description="Disordered" evidence="1">
    <location>
        <begin position="127"/>
        <end position="159"/>
    </location>
</feature>
<evidence type="ECO:0000313" key="3">
    <source>
        <dbReference type="Proteomes" id="UP001153269"/>
    </source>
</evidence>
<feature type="compositionally biased region" description="Basic residues" evidence="1">
    <location>
        <begin position="142"/>
        <end position="159"/>
    </location>
</feature>
<name>A0A9N7V2S7_PLEPL</name>
<gene>
    <name evidence="2" type="ORF">PLEPLA_LOCUS29502</name>
</gene>
<dbReference type="AlphaFoldDB" id="A0A9N7V2S7"/>
<accession>A0A9N7V2S7</accession>
<dbReference type="EMBL" id="CADEAL010002702">
    <property type="protein sequence ID" value="CAB1441769.1"/>
    <property type="molecule type" value="Genomic_DNA"/>
</dbReference>
<evidence type="ECO:0000256" key="1">
    <source>
        <dbReference type="SAM" id="MobiDB-lite"/>
    </source>
</evidence>
<reference evidence="2" key="1">
    <citation type="submission" date="2020-03" db="EMBL/GenBank/DDBJ databases">
        <authorList>
            <person name="Weist P."/>
        </authorList>
    </citation>
    <scope>NUCLEOTIDE SEQUENCE</scope>
</reference>
<comment type="caution">
    <text evidence="2">The sequence shown here is derived from an EMBL/GenBank/DDBJ whole genome shotgun (WGS) entry which is preliminary data.</text>
</comment>
<dbReference type="Proteomes" id="UP001153269">
    <property type="component" value="Unassembled WGS sequence"/>
</dbReference>
<proteinExistence type="predicted"/>
<protein>
    <submittedName>
        <fullName evidence="2">Uncharacterized protein</fullName>
    </submittedName>
</protein>
<sequence length="236" mass="26063">MAEVTREGENLRQLSFQAPCRQGEAVFGNIHLTGQQNISRLTCFDAGQSAITTDKLNGFGRSGSGGIDAICCKSGNMAGKSHEQNCKGPRQAVGFRDQGSIGGSTKKCEFNRWDGSPHRLQMSARNHIASTPTVPAMDTAPRSKRKKAPAPATPRRHRIRTSRCRTLSLWQEGDGATAPPAAARAQRFYNKYEHRPMISLEKSELHQELSEVSIEGVPRRRGRSYLFVSVKMDKHT</sequence>
<keyword evidence="3" id="KW-1185">Reference proteome</keyword>